<accession>A0A7W9GYX9</accession>
<evidence type="ECO:0000256" key="5">
    <source>
        <dbReference type="ARBA" id="ARBA00023163"/>
    </source>
</evidence>
<dbReference type="GO" id="GO:0006352">
    <property type="term" value="P:DNA-templated transcription initiation"/>
    <property type="evidence" value="ECO:0007669"/>
    <property type="project" value="InterPro"/>
</dbReference>
<dbReference type="InterPro" id="IPR007627">
    <property type="entry name" value="RNA_pol_sigma70_r2"/>
</dbReference>
<dbReference type="SUPFAM" id="SSF88659">
    <property type="entry name" value="Sigma3 and sigma4 domains of RNA polymerase sigma factors"/>
    <property type="match status" value="1"/>
</dbReference>
<dbReference type="EMBL" id="JACHNE010000001">
    <property type="protein sequence ID" value="MBB5792216.1"/>
    <property type="molecule type" value="Genomic_DNA"/>
</dbReference>
<dbReference type="InterPro" id="IPR013325">
    <property type="entry name" value="RNA_pol_sigma_r2"/>
</dbReference>
<dbReference type="InterPro" id="IPR039425">
    <property type="entry name" value="RNA_pol_sigma-70-like"/>
</dbReference>
<keyword evidence="3" id="KW-0731">Sigma factor</keyword>
<name>A0A7W9GYX9_9ACTN</name>
<feature type="domain" description="RNA polymerase sigma factor 70 region 4 type 2" evidence="8">
    <location>
        <begin position="182"/>
        <end position="228"/>
    </location>
</feature>
<dbReference type="CDD" id="cd06171">
    <property type="entry name" value="Sigma70_r4"/>
    <property type="match status" value="1"/>
</dbReference>
<dbReference type="Proteomes" id="UP000590647">
    <property type="component" value="Unassembled WGS sequence"/>
</dbReference>
<evidence type="ECO:0000256" key="2">
    <source>
        <dbReference type="ARBA" id="ARBA00023015"/>
    </source>
</evidence>
<evidence type="ECO:0000256" key="6">
    <source>
        <dbReference type="SAM" id="MobiDB-lite"/>
    </source>
</evidence>
<dbReference type="InterPro" id="IPR014284">
    <property type="entry name" value="RNA_pol_sigma-70_dom"/>
</dbReference>
<feature type="domain" description="RNA polymerase sigma-70 region 2" evidence="7">
    <location>
        <begin position="94"/>
        <end position="156"/>
    </location>
</feature>
<sequence length="239" mass="26549">MPHQQHRPEALGVASLSGADEHTFAPATGRVRPLRAARRTHESPMSSTRTSTTPETGAEPRGTGVIALRDRHIPEVSALLPRAQAGDRQAMNDLLQHVAPLVVRLCQRVTRRHGLDAAQEAMLAIYRGVRGLREPNAFYAWARAIAVREAVRTQRRLGDFAAEDLPDLAQDTNPMAAVHINDVLDRLPDHHREVLTLRAVYGLDEQEMATALALPLGTVRSRLHRARRSFHDAWHQQSA</sequence>
<feature type="region of interest" description="Disordered" evidence="6">
    <location>
        <begin position="1"/>
        <end position="61"/>
    </location>
</feature>
<reference evidence="9 10" key="1">
    <citation type="submission" date="2020-08" db="EMBL/GenBank/DDBJ databases">
        <title>Sequencing the genomes of 1000 actinobacteria strains.</title>
        <authorList>
            <person name="Klenk H.-P."/>
        </authorList>
    </citation>
    <scope>NUCLEOTIDE SEQUENCE [LARGE SCALE GENOMIC DNA]</scope>
    <source>
        <strain evidence="9 10">DSM 40084</strain>
    </source>
</reference>
<dbReference type="GO" id="GO:0016987">
    <property type="term" value="F:sigma factor activity"/>
    <property type="evidence" value="ECO:0007669"/>
    <property type="project" value="UniProtKB-KW"/>
</dbReference>
<dbReference type="RefSeq" id="WP_230299829.1">
    <property type="nucleotide sequence ID" value="NZ_JACHNE010000001.1"/>
</dbReference>
<gene>
    <name evidence="9" type="ORF">HDA41_000180</name>
</gene>
<dbReference type="InterPro" id="IPR036388">
    <property type="entry name" value="WH-like_DNA-bd_sf"/>
</dbReference>
<keyword evidence="2" id="KW-0805">Transcription regulation</keyword>
<dbReference type="Pfam" id="PF08281">
    <property type="entry name" value="Sigma70_r4_2"/>
    <property type="match status" value="1"/>
</dbReference>
<dbReference type="InterPro" id="IPR013249">
    <property type="entry name" value="RNA_pol_sigma70_r4_t2"/>
</dbReference>
<dbReference type="NCBIfam" id="TIGR02937">
    <property type="entry name" value="sigma70-ECF"/>
    <property type="match status" value="1"/>
</dbReference>
<organism evidence="9 10">
    <name type="scientific">Streptomyces caelestis</name>
    <dbReference type="NCBI Taxonomy" id="36816"/>
    <lineage>
        <taxon>Bacteria</taxon>
        <taxon>Bacillati</taxon>
        <taxon>Actinomycetota</taxon>
        <taxon>Actinomycetes</taxon>
        <taxon>Kitasatosporales</taxon>
        <taxon>Streptomycetaceae</taxon>
        <taxon>Streptomyces</taxon>
    </lineage>
</organism>
<comment type="caution">
    <text evidence="9">The sequence shown here is derived from an EMBL/GenBank/DDBJ whole genome shotgun (WGS) entry which is preliminary data.</text>
</comment>
<evidence type="ECO:0000256" key="4">
    <source>
        <dbReference type="ARBA" id="ARBA00023125"/>
    </source>
</evidence>
<keyword evidence="4" id="KW-0238">DNA-binding</keyword>
<dbReference type="AlphaFoldDB" id="A0A7W9GYX9"/>
<feature type="compositionally biased region" description="Low complexity" evidence="6">
    <location>
        <begin position="43"/>
        <end position="56"/>
    </location>
</feature>
<proteinExistence type="inferred from homology"/>
<evidence type="ECO:0000256" key="1">
    <source>
        <dbReference type="ARBA" id="ARBA00010641"/>
    </source>
</evidence>
<keyword evidence="5" id="KW-0804">Transcription</keyword>
<comment type="similarity">
    <text evidence="1">Belongs to the sigma-70 factor family. ECF subfamily.</text>
</comment>
<dbReference type="PANTHER" id="PTHR43133">
    <property type="entry name" value="RNA POLYMERASE ECF-TYPE SIGMA FACTO"/>
    <property type="match status" value="1"/>
</dbReference>
<evidence type="ECO:0000313" key="10">
    <source>
        <dbReference type="Proteomes" id="UP000590647"/>
    </source>
</evidence>
<dbReference type="Gene3D" id="1.10.1740.10">
    <property type="match status" value="1"/>
</dbReference>
<dbReference type="InterPro" id="IPR013324">
    <property type="entry name" value="RNA_pol_sigma_r3/r4-like"/>
</dbReference>
<evidence type="ECO:0000256" key="3">
    <source>
        <dbReference type="ARBA" id="ARBA00023082"/>
    </source>
</evidence>
<dbReference type="Pfam" id="PF04542">
    <property type="entry name" value="Sigma70_r2"/>
    <property type="match status" value="1"/>
</dbReference>
<evidence type="ECO:0000313" key="9">
    <source>
        <dbReference type="EMBL" id="MBB5792216.1"/>
    </source>
</evidence>
<dbReference type="SUPFAM" id="SSF88946">
    <property type="entry name" value="Sigma2 domain of RNA polymerase sigma factors"/>
    <property type="match status" value="1"/>
</dbReference>
<evidence type="ECO:0000259" key="8">
    <source>
        <dbReference type="Pfam" id="PF08281"/>
    </source>
</evidence>
<protein>
    <submittedName>
        <fullName evidence="9">RNA polymerase sigma-70 factor (ECF subfamily)</fullName>
    </submittedName>
</protein>
<keyword evidence="10" id="KW-1185">Reference proteome</keyword>
<dbReference type="GO" id="GO:0003677">
    <property type="term" value="F:DNA binding"/>
    <property type="evidence" value="ECO:0007669"/>
    <property type="project" value="UniProtKB-KW"/>
</dbReference>
<evidence type="ECO:0000259" key="7">
    <source>
        <dbReference type="Pfam" id="PF04542"/>
    </source>
</evidence>
<dbReference type="Gene3D" id="1.10.10.10">
    <property type="entry name" value="Winged helix-like DNA-binding domain superfamily/Winged helix DNA-binding domain"/>
    <property type="match status" value="1"/>
</dbReference>
<dbReference type="PANTHER" id="PTHR43133:SF58">
    <property type="entry name" value="ECF RNA POLYMERASE SIGMA FACTOR SIGD"/>
    <property type="match status" value="1"/>
</dbReference>